<evidence type="ECO:0000313" key="1">
    <source>
        <dbReference type="EMBL" id="SFW53838.1"/>
    </source>
</evidence>
<accession>A0A1K1Q411</accession>
<dbReference type="AlphaFoldDB" id="A0A1K1Q411"/>
<dbReference type="EMBL" id="FPIP01000012">
    <property type="protein sequence ID" value="SFW53838.1"/>
    <property type="molecule type" value="Genomic_DNA"/>
</dbReference>
<sequence length="119" mass="12816">MRKVFKLAVLTAVCLLIMGVFIGCSGGEGGSGGNELVGTWEGTGDEGATITFKSNGKFSEKGVTKDADMSGTYTIDEANKKVVCKEEEYGLAFEYNYTISGDDLTLQMDIGFPRTFKKK</sequence>
<dbReference type="RefSeq" id="WP_072301359.1">
    <property type="nucleotide sequence ID" value="NZ_FPIP01000012.1"/>
</dbReference>
<protein>
    <submittedName>
        <fullName evidence="1">Uncharacterized protein</fullName>
    </submittedName>
</protein>
<dbReference type="Gene3D" id="2.40.128.20">
    <property type="match status" value="1"/>
</dbReference>
<reference evidence="1 2" key="1">
    <citation type="submission" date="2016-11" db="EMBL/GenBank/DDBJ databases">
        <authorList>
            <person name="Jaros S."/>
            <person name="Januszkiewicz K."/>
            <person name="Wedrychowicz H."/>
        </authorList>
    </citation>
    <scope>NUCLEOTIDE SEQUENCE [LARGE SCALE GENOMIC DNA]</scope>
    <source>
        <strain evidence="1 2">YL228</strain>
    </source>
</reference>
<dbReference type="InterPro" id="IPR012674">
    <property type="entry name" value="Calycin"/>
</dbReference>
<gene>
    <name evidence="1" type="ORF">SAMN02910280_0324</name>
</gene>
<evidence type="ECO:0000313" key="2">
    <source>
        <dbReference type="Proteomes" id="UP000183461"/>
    </source>
</evidence>
<proteinExistence type="predicted"/>
<dbReference type="PROSITE" id="PS51257">
    <property type="entry name" value="PROKAR_LIPOPROTEIN"/>
    <property type="match status" value="1"/>
</dbReference>
<dbReference type="Proteomes" id="UP000183461">
    <property type="component" value="Unassembled WGS sequence"/>
</dbReference>
<name>A0A1K1Q411_RUMFL</name>
<organism evidence="1 2">
    <name type="scientific">Ruminococcus flavefaciens</name>
    <dbReference type="NCBI Taxonomy" id="1265"/>
    <lineage>
        <taxon>Bacteria</taxon>
        <taxon>Bacillati</taxon>
        <taxon>Bacillota</taxon>
        <taxon>Clostridia</taxon>
        <taxon>Eubacteriales</taxon>
        <taxon>Oscillospiraceae</taxon>
        <taxon>Ruminococcus</taxon>
    </lineage>
</organism>